<feature type="domain" description="DUF4283" evidence="2">
    <location>
        <begin position="42"/>
        <end position="120"/>
    </location>
</feature>
<organism evidence="3 4">
    <name type="scientific">Brassica cretica</name>
    <name type="common">Mustard</name>
    <dbReference type="NCBI Taxonomy" id="69181"/>
    <lineage>
        <taxon>Eukaryota</taxon>
        <taxon>Viridiplantae</taxon>
        <taxon>Streptophyta</taxon>
        <taxon>Embryophyta</taxon>
        <taxon>Tracheophyta</taxon>
        <taxon>Spermatophyta</taxon>
        <taxon>Magnoliopsida</taxon>
        <taxon>eudicotyledons</taxon>
        <taxon>Gunneridae</taxon>
        <taxon>Pentapetalae</taxon>
        <taxon>rosids</taxon>
        <taxon>malvids</taxon>
        <taxon>Brassicales</taxon>
        <taxon>Brassicaceae</taxon>
        <taxon>Brassiceae</taxon>
        <taxon>Brassica</taxon>
    </lineage>
</organism>
<name>A0A8S9NTM9_BRACR</name>
<protein>
    <recommendedName>
        <fullName evidence="2">DUF4283 domain-containing protein</fullName>
    </recommendedName>
</protein>
<dbReference type="PANTHER" id="PTHR31286:SF178">
    <property type="entry name" value="DUF4283 DOMAIN-CONTAINING PROTEIN"/>
    <property type="match status" value="1"/>
</dbReference>
<proteinExistence type="predicted"/>
<dbReference type="AlphaFoldDB" id="A0A8S9NTM9"/>
<dbReference type="EMBL" id="QGKX02001621">
    <property type="protein sequence ID" value="KAF3505397.1"/>
    <property type="molecule type" value="Genomic_DNA"/>
</dbReference>
<feature type="compositionally biased region" description="Basic and acidic residues" evidence="1">
    <location>
        <begin position="210"/>
        <end position="225"/>
    </location>
</feature>
<dbReference type="Pfam" id="PF14111">
    <property type="entry name" value="DUF4283"/>
    <property type="match status" value="1"/>
</dbReference>
<dbReference type="InterPro" id="IPR040256">
    <property type="entry name" value="At4g02000-like"/>
</dbReference>
<dbReference type="InterPro" id="IPR025558">
    <property type="entry name" value="DUF4283"/>
</dbReference>
<feature type="compositionally biased region" description="Basic and acidic residues" evidence="1">
    <location>
        <begin position="253"/>
        <end position="265"/>
    </location>
</feature>
<gene>
    <name evidence="3" type="ORF">F2Q69_00044379</name>
</gene>
<comment type="caution">
    <text evidence="3">The sequence shown here is derived from an EMBL/GenBank/DDBJ whole genome shotgun (WGS) entry which is preliminary data.</text>
</comment>
<dbReference type="Proteomes" id="UP000712600">
    <property type="component" value="Unassembled WGS sequence"/>
</dbReference>
<feature type="region of interest" description="Disordered" evidence="1">
    <location>
        <begin position="190"/>
        <end position="300"/>
    </location>
</feature>
<reference evidence="3" key="1">
    <citation type="submission" date="2019-12" db="EMBL/GenBank/DDBJ databases">
        <title>Genome sequencing and annotation of Brassica cretica.</title>
        <authorList>
            <person name="Studholme D.J."/>
            <person name="Sarris P."/>
        </authorList>
    </citation>
    <scope>NUCLEOTIDE SEQUENCE</scope>
    <source>
        <strain evidence="3">PFS-109/04</strain>
        <tissue evidence="3">Leaf</tissue>
    </source>
</reference>
<evidence type="ECO:0000256" key="1">
    <source>
        <dbReference type="SAM" id="MobiDB-lite"/>
    </source>
</evidence>
<accession>A0A8S9NTM9</accession>
<evidence type="ECO:0000313" key="4">
    <source>
        <dbReference type="Proteomes" id="UP000712600"/>
    </source>
</evidence>
<evidence type="ECO:0000259" key="2">
    <source>
        <dbReference type="Pfam" id="PF14111"/>
    </source>
</evidence>
<dbReference type="PANTHER" id="PTHR31286">
    <property type="entry name" value="GLYCINE-RICH CELL WALL STRUCTURAL PROTEIN 1.8-LIKE"/>
    <property type="match status" value="1"/>
</dbReference>
<sequence length="313" mass="35449">MYRPRKKKEPSLLDELKELKMIDEGKMVNIPELENDDLIEENLMSVVVRCMNPAAHKVGGLVTALPPIWGLEDKDHGRDVREDKVQFIFQSDGDLHHVLTRGPWFVNGWIVSMDQWTPNPRPDFLCKIPFWIRIRGIPTHLLKKQAIESLVGPLGKIENVELHAKHSISVEYVRAQVWIDADAPLQLTHDQTRCPEQPPEQEPATTRLARGRETSRSDKGFRRETITGGSSRSETVAARTLKSQVVPVTRTSRSSEHRKKDDKKGKNAATPNTQIWKKKESASTPKLRIGETPKAQESPPCCLIKEQALVDTS</sequence>
<evidence type="ECO:0000313" key="3">
    <source>
        <dbReference type="EMBL" id="KAF3505397.1"/>
    </source>
</evidence>